<evidence type="ECO:0000313" key="6">
    <source>
        <dbReference type="Proteomes" id="UP000236743"/>
    </source>
</evidence>
<dbReference type="InterPro" id="IPR000843">
    <property type="entry name" value="HTH_LacI"/>
</dbReference>
<dbReference type="CDD" id="cd06267">
    <property type="entry name" value="PBP1_LacI_sugar_binding-like"/>
    <property type="match status" value="1"/>
</dbReference>
<protein>
    <submittedName>
        <fullName evidence="5">Transcriptional regulator, LacI family</fullName>
    </submittedName>
</protein>
<sequence length="335" mass="35359">MVSVVAVATHAGVSPATVSRVLSGRIVVAPETRARVLEAVKELGYRPNEMARSLRAGRGRGVALVTGDVEQGIYAALAKHVQAELEALGLDLLLFNLGHREDRLRHFLERAPSLGLRGVLLSSPHIMDMAELMPLILTATASGIDVISVSQDLSAYGIASIIHDDVGGARAAAEHLIAQGRTPIAFLGRIATSAIGRARFEGYRDALLAHEQAIDPDLVWDISEGYRADAGYQATSNALAKGLHFRAVLTASDELALGSMAAATDRGHSVPGSVAFVGFGGLGWGVFSRPSITTVSLDVGAVARAVRDRFKGEDEVPSTPERIVVPARLVLRQSA</sequence>
<dbReference type="InterPro" id="IPR046335">
    <property type="entry name" value="LacI/GalR-like_sensor"/>
</dbReference>
<dbReference type="Proteomes" id="UP000236743">
    <property type="component" value="Unassembled WGS sequence"/>
</dbReference>
<proteinExistence type="predicted"/>
<dbReference type="Gene3D" id="3.40.50.2300">
    <property type="match status" value="2"/>
</dbReference>
<dbReference type="GO" id="GO:0003700">
    <property type="term" value="F:DNA-binding transcription factor activity"/>
    <property type="evidence" value="ECO:0007669"/>
    <property type="project" value="TreeGrafter"/>
</dbReference>
<organism evidence="5 6">
    <name type="scientific">Bosea lathyri</name>
    <dbReference type="NCBI Taxonomy" id="1036778"/>
    <lineage>
        <taxon>Bacteria</taxon>
        <taxon>Pseudomonadati</taxon>
        <taxon>Pseudomonadota</taxon>
        <taxon>Alphaproteobacteria</taxon>
        <taxon>Hyphomicrobiales</taxon>
        <taxon>Boseaceae</taxon>
        <taxon>Bosea</taxon>
    </lineage>
</organism>
<evidence type="ECO:0000313" key="5">
    <source>
        <dbReference type="EMBL" id="SEG75687.1"/>
    </source>
</evidence>
<reference evidence="5 6" key="1">
    <citation type="submission" date="2016-10" db="EMBL/GenBank/DDBJ databases">
        <authorList>
            <person name="de Groot N.N."/>
        </authorList>
    </citation>
    <scope>NUCLEOTIDE SEQUENCE [LARGE SCALE GENOMIC DNA]</scope>
    <source>
        <strain evidence="5 6">DSM 26656</strain>
    </source>
</reference>
<dbReference type="OrthoDB" id="7170131at2"/>
<dbReference type="CDD" id="cd01392">
    <property type="entry name" value="HTH_LacI"/>
    <property type="match status" value="1"/>
</dbReference>
<dbReference type="PANTHER" id="PTHR30146:SF109">
    <property type="entry name" value="HTH-TYPE TRANSCRIPTIONAL REGULATOR GALS"/>
    <property type="match status" value="1"/>
</dbReference>
<dbReference type="AlphaFoldDB" id="A0A1H6CSD5"/>
<name>A0A1H6CSD5_9HYPH</name>
<keyword evidence="6" id="KW-1185">Reference proteome</keyword>
<evidence type="ECO:0000256" key="2">
    <source>
        <dbReference type="ARBA" id="ARBA00023125"/>
    </source>
</evidence>
<dbReference type="GO" id="GO:0000976">
    <property type="term" value="F:transcription cis-regulatory region binding"/>
    <property type="evidence" value="ECO:0007669"/>
    <property type="project" value="TreeGrafter"/>
</dbReference>
<dbReference type="EMBL" id="FNUY01000012">
    <property type="protein sequence ID" value="SEG75687.1"/>
    <property type="molecule type" value="Genomic_DNA"/>
</dbReference>
<evidence type="ECO:0000256" key="1">
    <source>
        <dbReference type="ARBA" id="ARBA00023015"/>
    </source>
</evidence>
<dbReference type="InterPro" id="IPR028082">
    <property type="entry name" value="Peripla_BP_I"/>
</dbReference>
<dbReference type="SMART" id="SM00354">
    <property type="entry name" value="HTH_LACI"/>
    <property type="match status" value="1"/>
</dbReference>
<dbReference type="SUPFAM" id="SSF47413">
    <property type="entry name" value="lambda repressor-like DNA-binding domains"/>
    <property type="match status" value="1"/>
</dbReference>
<dbReference type="Gene3D" id="1.10.260.40">
    <property type="entry name" value="lambda repressor-like DNA-binding domains"/>
    <property type="match status" value="1"/>
</dbReference>
<dbReference type="PROSITE" id="PS50932">
    <property type="entry name" value="HTH_LACI_2"/>
    <property type="match status" value="1"/>
</dbReference>
<evidence type="ECO:0000256" key="3">
    <source>
        <dbReference type="ARBA" id="ARBA00023163"/>
    </source>
</evidence>
<evidence type="ECO:0000259" key="4">
    <source>
        <dbReference type="PROSITE" id="PS50932"/>
    </source>
</evidence>
<accession>A0A1H6CSD5</accession>
<dbReference type="Pfam" id="PF13377">
    <property type="entry name" value="Peripla_BP_3"/>
    <property type="match status" value="1"/>
</dbReference>
<keyword evidence="1" id="KW-0805">Transcription regulation</keyword>
<dbReference type="PANTHER" id="PTHR30146">
    <property type="entry name" value="LACI-RELATED TRANSCRIPTIONAL REPRESSOR"/>
    <property type="match status" value="1"/>
</dbReference>
<keyword evidence="3" id="KW-0804">Transcription</keyword>
<feature type="domain" description="HTH lacI-type" evidence="4">
    <location>
        <begin position="2"/>
        <end position="56"/>
    </location>
</feature>
<dbReference type="RefSeq" id="WP_103874906.1">
    <property type="nucleotide sequence ID" value="NZ_FNUY01000012.1"/>
</dbReference>
<dbReference type="InterPro" id="IPR010982">
    <property type="entry name" value="Lambda_DNA-bd_dom_sf"/>
</dbReference>
<dbReference type="SUPFAM" id="SSF53822">
    <property type="entry name" value="Periplasmic binding protein-like I"/>
    <property type="match status" value="1"/>
</dbReference>
<keyword evidence="2" id="KW-0238">DNA-binding</keyword>
<gene>
    <name evidence="5" type="ORF">SAMN04488115_11228</name>
</gene>
<dbReference type="Pfam" id="PF00356">
    <property type="entry name" value="LacI"/>
    <property type="match status" value="1"/>
</dbReference>